<evidence type="ECO:0000256" key="13">
    <source>
        <dbReference type="ARBA" id="ARBA00023180"/>
    </source>
</evidence>
<dbReference type="Proteomes" id="UP001222027">
    <property type="component" value="Unassembled WGS sequence"/>
</dbReference>
<evidence type="ECO:0000256" key="10">
    <source>
        <dbReference type="ARBA" id="ARBA00022840"/>
    </source>
</evidence>
<dbReference type="Pfam" id="PF07714">
    <property type="entry name" value="PK_Tyr_Ser-Thr"/>
    <property type="match status" value="2"/>
</dbReference>
<feature type="transmembrane region" description="Helical" evidence="14">
    <location>
        <begin position="641"/>
        <end position="664"/>
    </location>
</feature>
<dbReference type="GO" id="GO:0004674">
    <property type="term" value="F:protein serine/threonine kinase activity"/>
    <property type="evidence" value="ECO:0007669"/>
    <property type="project" value="UniProtKB-EC"/>
</dbReference>
<keyword evidence="8" id="KW-0677">Repeat</keyword>
<evidence type="ECO:0000256" key="8">
    <source>
        <dbReference type="ARBA" id="ARBA00022737"/>
    </source>
</evidence>
<gene>
    <name evidence="17" type="ORF">OPV22_026054</name>
</gene>
<feature type="chain" id="PRO_5043417747" description="non-specific serine/threonine protein kinase" evidence="15">
    <location>
        <begin position="35"/>
        <end position="1013"/>
    </location>
</feature>
<dbReference type="FunFam" id="3.80.10.10:FF:000766">
    <property type="entry name" value="Os05g0263100 protein"/>
    <property type="match status" value="1"/>
</dbReference>
<evidence type="ECO:0000256" key="9">
    <source>
        <dbReference type="ARBA" id="ARBA00022741"/>
    </source>
</evidence>
<keyword evidence="9" id="KW-0547">Nucleotide-binding</keyword>
<keyword evidence="11 14" id="KW-1133">Transmembrane helix</keyword>
<dbReference type="EMBL" id="JAQQAF010000007">
    <property type="protein sequence ID" value="KAJ8471711.1"/>
    <property type="molecule type" value="Genomic_DNA"/>
</dbReference>
<dbReference type="SUPFAM" id="SSF56112">
    <property type="entry name" value="Protein kinase-like (PK-like)"/>
    <property type="match status" value="1"/>
</dbReference>
<evidence type="ECO:0000256" key="6">
    <source>
        <dbReference type="ARBA" id="ARBA00022692"/>
    </source>
</evidence>
<dbReference type="Gene3D" id="3.80.10.10">
    <property type="entry name" value="Ribonuclease Inhibitor"/>
    <property type="match status" value="2"/>
</dbReference>
<keyword evidence="13" id="KW-0325">Glycoprotein</keyword>
<comment type="subcellular location">
    <subcellularLocation>
        <location evidence="1">Membrane</location>
    </subcellularLocation>
</comment>
<keyword evidence="5" id="KW-0808">Transferase</keyword>
<dbReference type="Gene3D" id="1.10.510.10">
    <property type="entry name" value="Transferase(Phosphotransferase) domain 1"/>
    <property type="match status" value="1"/>
</dbReference>
<proteinExistence type="predicted"/>
<dbReference type="Gene3D" id="3.30.200.20">
    <property type="entry name" value="Phosphorylase Kinase, domain 1"/>
    <property type="match status" value="1"/>
</dbReference>
<evidence type="ECO:0000256" key="5">
    <source>
        <dbReference type="ARBA" id="ARBA00022679"/>
    </source>
</evidence>
<dbReference type="EC" id="2.7.11.1" evidence="2"/>
<evidence type="ECO:0000256" key="1">
    <source>
        <dbReference type="ARBA" id="ARBA00004370"/>
    </source>
</evidence>
<evidence type="ECO:0000256" key="2">
    <source>
        <dbReference type="ARBA" id="ARBA00012513"/>
    </source>
</evidence>
<dbReference type="AlphaFoldDB" id="A0AAV8Q944"/>
<dbReference type="GO" id="GO:0005886">
    <property type="term" value="C:plasma membrane"/>
    <property type="evidence" value="ECO:0007669"/>
    <property type="project" value="TreeGrafter"/>
</dbReference>
<evidence type="ECO:0000256" key="3">
    <source>
        <dbReference type="ARBA" id="ARBA00022553"/>
    </source>
</evidence>
<dbReference type="Pfam" id="PF13855">
    <property type="entry name" value="LRR_8"/>
    <property type="match status" value="1"/>
</dbReference>
<dbReference type="Gene3D" id="2.60.120.430">
    <property type="entry name" value="Galactose-binding lectin"/>
    <property type="match status" value="1"/>
</dbReference>
<dbReference type="FunFam" id="3.80.10.10:FF:000298">
    <property type="entry name" value="Putative LRR receptor-like serine/threonine-protein kinase"/>
    <property type="match status" value="1"/>
</dbReference>
<name>A0AAV8Q944_ENSVE</name>
<keyword evidence="12 14" id="KW-0472">Membrane</keyword>
<evidence type="ECO:0000313" key="17">
    <source>
        <dbReference type="EMBL" id="KAJ8471711.1"/>
    </source>
</evidence>
<evidence type="ECO:0000256" key="15">
    <source>
        <dbReference type="SAM" id="SignalP"/>
    </source>
</evidence>
<dbReference type="InterPro" id="IPR021720">
    <property type="entry name" value="Malectin_dom"/>
</dbReference>
<keyword evidence="10" id="KW-0067">ATP-binding</keyword>
<dbReference type="InterPro" id="IPR000719">
    <property type="entry name" value="Prot_kinase_dom"/>
</dbReference>
<dbReference type="PANTHER" id="PTHR48006:SF34">
    <property type="entry name" value="OS08G0203700 PROTEIN"/>
    <property type="match status" value="1"/>
</dbReference>
<evidence type="ECO:0000256" key="14">
    <source>
        <dbReference type="SAM" id="Phobius"/>
    </source>
</evidence>
<evidence type="ECO:0000256" key="7">
    <source>
        <dbReference type="ARBA" id="ARBA00022729"/>
    </source>
</evidence>
<sequence length="1013" mass="110333">MLQPKNPSKFDSVALVICFLPCLFLAFGRSGAQATTPLSEVAALNAILGRWGRTASATSSPAWNISGEPCTGAAIDSTSFDSTAFNPAVKCDCSYDNATTCHITQLKVYALDVMGRIPDELQNLTYLTNLHLAQNYLTGPLPAFIGNLTGLQYLSVGTNALSGGIPKQLGKLTNLLSLSIATNNFSGPLPLELGNLTKLLQLYVSSCGASGEFPSTISGLKNLKTLWLSNNNFTGKIPDLSRTNITILRMQGNSFEGPIPSGLSSMTNMLDLRISDIQKGSSSLAFISNLTSLSTLILRNCKISDIIPSKFSQYTSLQKLDLSFNNLTGQLPQSLFNLSLLSHLFLGNNNLSGSLPANKSVTLLNIDLSYNQLAGSFPSWASEQNLKLNLVANNFIIGSSNSSVLPSGLNCLQRDIPCNHGAPIYSSFAIKCGGNRTIAASDGTLYEIDSQILTTASYYVTETNKWAVSTVGSFSDASNADYILYSSSQFTNTLESELYQTARISPSSLRYFGLGLQNGNYTVKLHFAETQILDPPTWKSNGKRIFDIYIQGNLREKDFDIRKEAGEKSLTAVIKEYVAPVTENFLEIHFFWAGKGTCCVPTQGYYGGSVSAISVYPYDFTPTVSNKPPSTTSTSKKKTSIIAGATAGAVALGLLLIFGILIYWHKKRLNKEDDDELTEMSARPDTFTYSELKTATEDFNSANKLGEGGFGPVYKGKLFDGRTVAVKQLSATSNQGKHQFMTEIAIISAVQHRNLVKLYGCCVEGGKRLVVYEYLENKSLDQAILGKNSLHLDWPIRFEICLGIARALAYLHEESRLYDDNKTHISTRVAGTIGYLAPEYAMRGHLTEKADVFAFGVVVLEVLSGRSNADQSLKNEKVYLLEWAWNLREKQHELELVDPKLLTFDEAQAIRVINVGLLCTQASPMLRPSMSRVVAMLTGDIEVSEVKSRPGYLTDWHFNDLSSNFASCGPADPIISGSENERFSTVSSTSMVRNVGSSASPTQPMLEVIGDGR</sequence>
<keyword evidence="7 15" id="KW-0732">Signal</keyword>
<dbReference type="PROSITE" id="PS50011">
    <property type="entry name" value="PROTEIN_KINASE_DOM"/>
    <property type="match status" value="1"/>
</dbReference>
<dbReference type="InterPro" id="IPR001611">
    <property type="entry name" value="Leu-rich_rpt"/>
</dbReference>
<keyword evidence="3" id="KW-0597">Phosphoprotein</keyword>
<comment type="caution">
    <text evidence="17">The sequence shown here is derived from an EMBL/GenBank/DDBJ whole genome shotgun (WGS) entry which is preliminary data.</text>
</comment>
<evidence type="ECO:0000256" key="4">
    <source>
        <dbReference type="ARBA" id="ARBA00022614"/>
    </source>
</evidence>
<evidence type="ECO:0000259" key="16">
    <source>
        <dbReference type="PROSITE" id="PS50011"/>
    </source>
</evidence>
<organism evidence="17 18">
    <name type="scientific">Ensete ventricosum</name>
    <name type="common">Abyssinian banana</name>
    <name type="synonym">Musa ensete</name>
    <dbReference type="NCBI Taxonomy" id="4639"/>
    <lineage>
        <taxon>Eukaryota</taxon>
        <taxon>Viridiplantae</taxon>
        <taxon>Streptophyta</taxon>
        <taxon>Embryophyta</taxon>
        <taxon>Tracheophyta</taxon>
        <taxon>Spermatophyta</taxon>
        <taxon>Magnoliopsida</taxon>
        <taxon>Liliopsida</taxon>
        <taxon>Zingiberales</taxon>
        <taxon>Musaceae</taxon>
        <taxon>Ensete</taxon>
    </lineage>
</organism>
<dbReference type="FunFam" id="2.60.120.430:FF:000002">
    <property type="entry name" value="Leucine-rich repeat receptor-like protein kinase"/>
    <property type="match status" value="1"/>
</dbReference>
<dbReference type="InterPro" id="IPR011009">
    <property type="entry name" value="Kinase-like_dom_sf"/>
</dbReference>
<dbReference type="InterPro" id="IPR032675">
    <property type="entry name" value="LRR_dom_sf"/>
</dbReference>
<evidence type="ECO:0000256" key="12">
    <source>
        <dbReference type="ARBA" id="ARBA00023136"/>
    </source>
</evidence>
<dbReference type="Pfam" id="PF11721">
    <property type="entry name" value="Malectin"/>
    <property type="match status" value="1"/>
</dbReference>
<keyword evidence="4" id="KW-0433">Leucine-rich repeat</keyword>
<dbReference type="PROSITE" id="PS51450">
    <property type="entry name" value="LRR"/>
    <property type="match status" value="1"/>
</dbReference>
<evidence type="ECO:0000256" key="11">
    <source>
        <dbReference type="ARBA" id="ARBA00022989"/>
    </source>
</evidence>
<dbReference type="GO" id="GO:0005524">
    <property type="term" value="F:ATP binding"/>
    <property type="evidence" value="ECO:0007669"/>
    <property type="project" value="UniProtKB-KW"/>
</dbReference>
<dbReference type="Pfam" id="PF00560">
    <property type="entry name" value="LRR_1"/>
    <property type="match status" value="2"/>
</dbReference>
<dbReference type="InterPro" id="IPR001245">
    <property type="entry name" value="Ser-Thr/Tyr_kinase_cat_dom"/>
</dbReference>
<protein>
    <recommendedName>
        <fullName evidence="2">non-specific serine/threonine protein kinase</fullName>
        <ecNumber evidence="2">2.7.11.1</ecNumber>
    </recommendedName>
</protein>
<accession>A0AAV8Q944</accession>
<feature type="domain" description="Protein kinase" evidence="16">
    <location>
        <begin position="699"/>
        <end position="943"/>
    </location>
</feature>
<dbReference type="SUPFAM" id="SSF52058">
    <property type="entry name" value="L domain-like"/>
    <property type="match status" value="1"/>
</dbReference>
<dbReference type="FunFam" id="3.30.200.20:FF:000140">
    <property type="entry name" value="Leucine-rich repeat receptor-like protein kinase"/>
    <property type="match status" value="1"/>
</dbReference>
<keyword evidence="6 14" id="KW-0812">Transmembrane</keyword>
<reference evidence="17 18" key="1">
    <citation type="submission" date="2022-12" db="EMBL/GenBank/DDBJ databases">
        <title>Chromosome-scale assembly of the Ensete ventricosum genome.</title>
        <authorList>
            <person name="Dussert Y."/>
            <person name="Stocks J."/>
            <person name="Wendawek A."/>
            <person name="Woldeyes F."/>
            <person name="Nichols R.A."/>
            <person name="Borrell J.S."/>
        </authorList>
    </citation>
    <scope>NUCLEOTIDE SEQUENCE [LARGE SCALE GENOMIC DNA]</scope>
    <source>
        <strain evidence="18">cv. Maze</strain>
        <tissue evidence="17">Seeds</tissue>
    </source>
</reference>
<dbReference type="InterPro" id="IPR051824">
    <property type="entry name" value="LRR_Rcpt-Like_S/T_Kinase"/>
</dbReference>
<evidence type="ECO:0000313" key="18">
    <source>
        <dbReference type="Proteomes" id="UP001222027"/>
    </source>
</evidence>
<feature type="signal peptide" evidence="15">
    <location>
        <begin position="1"/>
        <end position="34"/>
    </location>
</feature>
<dbReference type="PANTHER" id="PTHR48006">
    <property type="entry name" value="LEUCINE-RICH REPEAT-CONTAINING PROTEIN DDB_G0281931-RELATED"/>
    <property type="match status" value="1"/>
</dbReference>
<keyword evidence="18" id="KW-1185">Reference proteome</keyword>